<evidence type="ECO:0000313" key="1">
    <source>
        <dbReference type="EMBL" id="GAG41995.1"/>
    </source>
</evidence>
<accession>X0XFY1</accession>
<name>X0XFY1_9ZZZZ</name>
<proteinExistence type="predicted"/>
<reference evidence="1" key="1">
    <citation type="journal article" date="2014" name="Front. Microbiol.">
        <title>High frequency of phylogenetically diverse reductive dehalogenase-homologous genes in deep subseafloor sedimentary metagenomes.</title>
        <authorList>
            <person name="Kawai M."/>
            <person name="Futagami T."/>
            <person name="Toyoda A."/>
            <person name="Takaki Y."/>
            <person name="Nishi S."/>
            <person name="Hori S."/>
            <person name="Arai W."/>
            <person name="Tsubouchi T."/>
            <person name="Morono Y."/>
            <person name="Uchiyama I."/>
            <person name="Ito T."/>
            <person name="Fujiyama A."/>
            <person name="Inagaki F."/>
            <person name="Takami H."/>
        </authorList>
    </citation>
    <scope>NUCLEOTIDE SEQUENCE</scope>
    <source>
        <strain evidence="1">Expedition CK06-06</strain>
    </source>
</reference>
<dbReference type="AlphaFoldDB" id="X0XFY1"/>
<dbReference type="EMBL" id="BARS01057502">
    <property type="protein sequence ID" value="GAG41995.1"/>
    <property type="molecule type" value="Genomic_DNA"/>
</dbReference>
<protein>
    <submittedName>
        <fullName evidence="1">Uncharacterized protein</fullName>
    </submittedName>
</protein>
<organism evidence="1">
    <name type="scientific">marine sediment metagenome</name>
    <dbReference type="NCBI Taxonomy" id="412755"/>
    <lineage>
        <taxon>unclassified sequences</taxon>
        <taxon>metagenomes</taxon>
        <taxon>ecological metagenomes</taxon>
    </lineage>
</organism>
<gene>
    <name evidence="1" type="ORF">S01H1_84285</name>
</gene>
<feature type="non-terminal residue" evidence="1">
    <location>
        <position position="1"/>
    </location>
</feature>
<comment type="caution">
    <text evidence="1">The sequence shown here is derived from an EMBL/GenBank/DDBJ whole genome shotgun (WGS) entry which is preliminary data.</text>
</comment>
<sequence length="103" mass="11660">LKLSEEPIAKPSDSFTVKHVQTREGGVLDLTNNEAVLFYNLCDFLLSVDSGYLKPFSDKSRRPGEERHLAIEAANYGFTNSNIMHLKGVEFIWDGNNQITWTL</sequence>